<name>J4ICF7_9APHY</name>
<dbReference type="InParanoid" id="J4ICF7"/>
<dbReference type="HOGENOM" id="CLU_327899_0_0_1"/>
<accession>J4ICF7</accession>
<evidence type="ECO:0000313" key="1">
    <source>
        <dbReference type="EMBL" id="CCM06331.1"/>
    </source>
</evidence>
<dbReference type="GeneID" id="24101231"/>
<dbReference type="Proteomes" id="UP000006352">
    <property type="component" value="Unassembled WGS sequence"/>
</dbReference>
<protein>
    <submittedName>
        <fullName evidence="1">Uncharacterized protein</fullName>
    </submittedName>
</protein>
<sequence length="805" mass="92633">MAPHPDEALPAIQLSLADFNEYGQRVLTNPNDEDRIYSFVRYMLGGRYDDDDELKRIYVNARQGLRAPIPVTPDNPNGYIVRRDYDSVIGVTRTLPFKHGIAVYPLPPFKEAMTSDMHLSHEVRLRNESVIKVPLHKIPNIAFGKLDVRGQTNLFFPALYRQGQRTTVDKEIIAKFYNKVLRPALAMEADEQMIRWPATYDLAMKQAKDTRGEFHFGTVDVGAFLLEDLEIRLIEEMDKHREFCGAFWVHTIRGIKGRTAHNIDHVFDRGYQLKQALSFLDMETSNINYKEWYIDIGIEVFYPQHVLQWLRNGHTKILQHVLPSASRQQVHALYKSQDLFKVDYEAQLTDFAGFRATPNSRGVRDGIVYIQAYSPAKHGHYQMHSGIYRRRNATDTLPSNIKALRADCGSIYQLFATCRGNADPDEEQDASARLEARVRLDCAENTLTTFAEDLVNDTMIAVPIDIWWHFKMERVAALSYVFESLQSQPSTVRIHECSLALGAMSVYILNALLYRPGEQEGDRELAEACAMFMEEVNLDNVEYSDSDDAEEYELVPVGRKQGLYFFADIVDNDRFMEENHFRLAITHFKNKSLSQIIAFKYGVDLVTDLEPRFGLINLVAPMRRAHPTRLNNRAPITASITDFEDAPPKINFGFEERGIALTSNLGLHGNDVDIAEEEEEEDENEDELTRKLTNLWYQMFVDLMCLAPNRKNSVNPSYCSMPKYLRMTAKPDLFQQYELPFYEVNYKVATGAEWSSLFDCLFPKKTAAPRTRKLQNYPLAKYWNTYIILSLDSSSQQRAHLGFKK</sequence>
<dbReference type="OrthoDB" id="3261690at2759"/>
<keyword evidence="2" id="KW-1185">Reference proteome</keyword>
<proteinExistence type="predicted"/>
<dbReference type="RefSeq" id="XP_012185614.1">
    <property type="nucleotide sequence ID" value="XM_012330224.1"/>
</dbReference>
<gene>
    <name evidence="1" type="ORF">FIBRA_08584</name>
</gene>
<dbReference type="EMBL" id="HE797291">
    <property type="protein sequence ID" value="CCM06331.1"/>
    <property type="molecule type" value="Genomic_DNA"/>
</dbReference>
<dbReference type="AlphaFoldDB" id="J4ICF7"/>
<organism evidence="1 2">
    <name type="scientific">Fibroporia radiculosa</name>
    <dbReference type="NCBI Taxonomy" id="599839"/>
    <lineage>
        <taxon>Eukaryota</taxon>
        <taxon>Fungi</taxon>
        <taxon>Dikarya</taxon>
        <taxon>Basidiomycota</taxon>
        <taxon>Agaricomycotina</taxon>
        <taxon>Agaricomycetes</taxon>
        <taxon>Polyporales</taxon>
        <taxon>Fibroporiaceae</taxon>
        <taxon>Fibroporia</taxon>
    </lineage>
</organism>
<reference evidence="1 2" key="1">
    <citation type="journal article" date="2012" name="Appl. Environ. Microbiol.">
        <title>Short-read sequencing for genomic analysis of the brown rot fungus Fibroporia radiculosa.</title>
        <authorList>
            <person name="Tang J.D."/>
            <person name="Perkins A.D."/>
            <person name="Sonstegard T.S."/>
            <person name="Schroeder S.G."/>
            <person name="Burgess S.C."/>
            <person name="Diehl S.V."/>
        </authorList>
    </citation>
    <scope>NUCLEOTIDE SEQUENCE [LARGE SCALE GENOMIC DNA]</scope>
    <source>
        <strain evidence="1 2">TFFH 294</strain>
    </source>
</reference>
<evidence type="ECO:0000313" key="2">
    <source>
        <dbReference type="Proteomes" id="UP000006352"/>
    </source>
</evidence>